<dbReference type="Proteomes" id="UP001618531">
    <property type="component" value="Unassembled WGS sequence"/>
</dbReference>
<protein>
    <recommendedName>
        <fullName evidence="4">WxL domain-containing protein</fullName>
    </recommendedName>
</protein>
<evidence type="ECO:0000313" key="2">
    <source>
        <dbReference type="EMBL" id="MFK0522293.1"/>
    </source>
</evidence>
<proteinExistence type="predicted"/>
<evidence type="ECO:0000313" key="3">
    <source>
        <dbReference type="Proteomes" id="UP001618531"/>
    </source>
</evidence>
<dbReference type="EMBL" id="JBIYSL010000002">
    <property type="protein sequence ID" value="MFK0522293.1"/>
    <property type="molecule type" value="Genomic_DNA"/>
</dbReference>
<dbReference type="RefSeq" id="WP_402873715.1">
    <property type="nucleotide sequence ID" value="NZ_JBIYSL010000002.1"/>
</dbReference>
<keyword evidence="3" id="KW-1185">Reference proteome</keyword>
<feature type="chain" id="PRO_5046638280" description="WxL domain-containing protein" evidence="1">
    <location>
        <begin position="28"/>
        <end position="319"/>
    </location>
</feature>
<sequence>MKKKFSKLLALSLSSLLLFSASGVVSASDNDASVNDGNSVLLQSGWTQNEIDDLLTPDEVAKYANGTLVDTTTHYVKQIASTNTENNYSTSITDSTAQPTPIAETEELVSMSKEDFYREIAELNEAEENSDGLVTPQATSKNQSYTTDDGYMKYTLETYKVGTNKYQLNLRFEWVKNPSQRGIDIMALAHGTQLVQSGTQNDVTFTAKHDAIINGKSYPEFPIASESIVVDAGGTAATFKLPTQSLNYLVDNIRGYLSYGAQKGNTNDSAVGIYGYYKHKVRSLNVAPTVSIPGGPSLSISSESTYETEKPTPYFSFNL</sequence>
<evidence type="ECO:0000256" key="1">
    <source>
        <dbReference type="SAM" id="SignalP"/>
    </source>
</evidence>
<reference evidence="2 3" key="1">
    <citation type="submission" date="2024-11" db="EMBL/GenBank/DDBJ databases">
        <title>Identification and Characterization of a Novel Fosfomycin Bacillithiol Transferase FosB8 in Paenibacillus illinoisensis.</title>
        <authorList>
            <person name="Lu W."/>
        </authorList>
    </citation>
    <scope>NUCLEOTIDE SEQUENCE [LARGE SCALE GENOMIC DNA]</scope>
    <source>
        <strain evidence="2 3">WP77</strain>
    </source>
</reference>
<organism evidence="2 3">
    <name type="scientific">Paenibacillus illinoisensis</name>
    <dbReference type="NCBI Taxonomy" id="59845"/>
    <lineage>
        <taxon>Bacteria</taxon>
        <taxon>Bacillati</taxon>
        <taxon>Bacillota</taxon>
        <taxon>Bacilli</taxon>
        <taxon>Bacillales</taxon>
        <taxon>Paenibacillaceae</taxon>
        <taxon>Paenibacillus</taxon>
    </lineage>
</organism>
<evidence type="ECO:0008006" key="4">
    <source>
        <dbReference type="Google" id="ProtNLM"/>
    </source>
</evidence>
<comment type="caution">
    <text evidence="2">The sequence shown here is derived from an EMBL/GenBank/DDBJ whole genome shotgun (WGS) entry which is preliminary data.</text>
</comment>
<name>A0ABW8HSL5_9BACL</name>
<gene>
    <name evidence="2" type="ORF">ACINKY_08775</name>
</gene>
<feature type="signal peptide" evidence="1">
    <location>
        <begin position="1"/>
        <end position="27"/>
    </location>
</feature>
<accession>A0ABW8HSL5</accession>
<keyword evidence="1" id="KW-0732">Signal</keyword>